<feature type="transmembrane region" description="Helical" evidence="7">
    <location>
        <begin position="21"/>
        <end position="39"/>
    </location>
</feature>
<evidence type="ECO:0000256" key="3">
    <source>
        <dbReference type="ARBA" id="ARBA00022475"/>
    </source>
</evidence>
<keyword evidence="9" id="KW-1185">Reference proteome</keyword>
<accession>A0A0C1L5U8</accession>
<dbReference type="STRING" id="1349421.OI18_08265"/>
<evidence type="ECO:0000313" key="9">
    <source>
        <dbReference type="Proteomes" id="UP000031408"/>
    </source>
</evidence>
<dbReference type="EMBL" id="JSVC01000009">
    <property type="protein sequence ID" value="KIC94896.1"/>
    <property type="molecule type" value="Genomic_DNA"/>
</dbReference>
<comment type="subcellular location">
    <subcellularLocation>
        <location evidence="1">Cell membrane</location>
        <topology evidence="1">Multi-pass membrane protein</topology>
    </subcellularLocation>
</comment>
<comment type="similarity">
    <text evidence="2">Belongs to the DoxX family.</text>
</comment>
<reference evidence="8 9" key="1">
    <citation type="submission" date="2014-11" db="EMBL/GenBank/DDBJ databases">
        <title>Genome sequence of Flavihumibacter solisilvae 3-3.</title>
        <authorList>
            <person name="Zhou G."/>
            <person name="Li M."/>
            <person name="Wang G."/>
        </authorList>
    </citation>
    <scope>NUCLEOTIDE SEQUENCE [LARGE SCALE GENOMIC DNA]</scope>
    <source>
        <strain evidence="8 9">3-3</strain>
    </source>
</reference>
<keyword evidence="4 7" id="KW-0812">Transmembrane</keyword>
<evidence type="ECO:0000256" key="5">
    <source>
        <dbReference type="ARBA" id="ARBA00022989"/>
    </source>
</evidence>
<dbReference type="RefSeq" id="WP_039138904.1">
    <property type="nucleotide sequence ID" value="NZ_JSVC01000009.1"/>
</dbReference>
<evidence type="ECO:0000256" key="6">
    <source>
        <dbReference type="ARBA" id="ARBA00023136"/>
    </source>
</evidence>
<dbReference type="PANTHER" id="PTHR33452">
    <property type="entry name" value="OXIDOREDUCTASE CATD-RELATED"/>
    <property type="match status" value="1"/>
</dbReference>
<dbReference type="AlphaFoldDB" id="A0A0C1L5U8"/>
<dbReference type="Pfam" id="PF07681">
    <property type="entry name" value="DoxX"/>
    <property type="match status" value="1"/>
</dbReference>
<protein>
    <submittedName>
        <fullName evidence="8">DoxX family protein</fullName>
    </submittedName>
</protein>
<organism evidence="8 9">
    <name type="scientific">Flavihumibacter solisilvae</name>
    <dbReference type="NCBI Taxonomy" id="1349421"/>
    <lineage>
        <taxon>Bacteria</taxon>
        <taxon>Pseudomonadati</taxon>
        <taxon>Bacteroidota</taxon>
        <taxon>Chitinophagia</taxon>
        <taxon>Chitinophagales</taxon>
        <taxon>Chitinophagaceae</taxon>
        <taxon>Flavihumibacter</taxon>
    </lineage>
</organism>
<evidence type="ECO:0000256" key="2">
    <source>
        <dbReference type="ARBA" id="ARBA00006679"/>
    </source>
</evidence>
<dbReference type="GO" id="GO:0005886">
    <property type="term" value="C:plasma membrane"/>
    <property type="evidence" value="ECO:0007669"/>
    <property type="project" value="UniProtKB-SubCell"/>
</dbReference>
<feature type="transmembrane region" description="Helical" evidence="7">
    <location>
        <begin position="85"/>
        <end position="102"/>
    </location>
</feature>
<dbReference type="Proteomes" id="UP000031408">
    <property type="component" value="Unassembled WGS sequence"/>
</dbReference>
<gene>
    <name evidence="8" type="ORF">OI18_08265</name>
</gene>
<evidence type="ECO:0000256" key="7">
    <source>
        <dbReference type="SAM" id="Phobius"/>
    </source>
</evidence>
<name>A0A0C1L5U8_9BACT</name>
<dbReference type="OrthoDB" id="680764at2"/>
<evidence type="ECO:0000256" key="1">
    <source>
        <dbReference type="ARBA" id="ARBA00004651"/>
    </source>
</evidence>
<feature type="transmembrane region" description="Helical" evidence="7">
    <location>
        <begin position="59"/>
        <end position="78"/>
    </location>
</feature>
<dbReference type="PANTHER" id="PTHR33452:SF1">
    <property type="entry name" value="INNER MEMBRANE PROTEIN YPHA-RELATED"/>
    <property type="match status" value="1"/>
</dbReference>
<feature type="transmembrane region" description="Helical" evidence="7">
    <location>
        <begin position="114"/>
        <end position="135"/>
    </location>
</feature>
<evidence type="ECO:0000313" key="8">
    <source>
        <dbReference type="EMBL" id="KIC94896.1"/>
    </source>
</evidence>
<proteinExistence type="inferred from homology"/>
<dbReference type="InterPro" id="IPR051907">
    <property type="entry name" value="DoxX-like_oxidoreductase"/>
</dbReference>
<keyword evidence="6 7" id="KW-0472">Membrane</keyword>
<evidence type="ECO:0000256" key="4">
    <source>
        <dbReference type="ARBA" id="ARBA00022692"/>
    </source>
</evidence>
<keyword evidence="3" id="KW-1003">Cell membrane</keyword>
<keyword evidence="5 7" id="KW-1133">Transmembrane helix</keyword>
<sequence>MNLLHRLELWGDRHHPRWMDIVRVALGIFLCIKGIQFVYNMSSLMAEVDSKLPMPPFALVVLGHYVFVAHLLGGILFILGAYTRVAALFQIPILIGAILFVNSSRDLWRPFPELIISVLVLALLVYFLIAGDGPWSLRGEDEMNRNSPGRSS</sequence>
<comment type="caution">
    <text evidence="8">The sequence shown here is derived from an EMBL/GenBank/DDBJ whole genome shotgun (WGS) entry which is preliminary data.</text>
</comment>
<dbReference type="InterPro" id="IPR032808">
    <property type="entry name" value="DoxX"/>
</dbReference>